<proteinExistence type="predicted"/>
<dbReference type="AlphaFoldDB" id="M6VDI1"/>
<evidence type="ECO:0000313" key="2">
    <source>
        <dbReference type="Proteomes" id="UP000012112"/>
    </source>
</evidence>
<gene>
    <name evidence="1" type="ORF">LEP1GSC172_3491</name>
</gene>
<sequence>MKENYNILNLPQDLVQDLTAVKRIETDSQDWFDLASIREIQFSSIKIAPFKTEEEGQYYTNSVGLILNSEDYGESRELLVWLPRLQHYGTWDSSRDELHIFPIRPEIRLSSFYRSSVGKLRGRQ</sequence>
<name>M6VDI1_9LEPT</name>
<reference evidence="1 2" key="1">
    <citation type="submission" date="2013-01" db="EMBL/GenBank/DDBJ databases">
        <authorList>
            <person name="Harkins D.M."/>
            <person name="Durkin A.S."/>
            <person name="Brinkac L.M."/>
            <person name="Haft D.H."/>
            <person name="Selengut J.D."/>
            <person name="Sanka R."/>
            <person name="DePew J."/>
            <person name="Purushe J."/>
            <person name="Matthias M.A."/>
            <person name="Vinetz J.M."/>
            <person name="Sutton G.G."/>
            <person name="Nierman W.C."/>
            <person name="Fouts D.E."/>
        </authorList>
    </citation>
    <scope>NUCLEOTIDE SEQUENCE [LARGE SCALE GENOMIC DNA]</scope>
    <source>
        <strain evidence="1 2">HAI1536</strain>
    </source>
</reference>
<dbReference type="EMBL" id="AKWD02000019">
    <property type="protein sequence ID" value="EMO54935.1"/>
    <property type="molecule type" value="Genomic_DNA"/>
</dbReference>
<accession>M6VDI1</accession>
<dbReference type="Proteomes" id="UP000012112">
    <property type="component" value="Unassembled WGS sequence"/>
</dbReference>
<evidence type="ECO:0000313" key="1">
    <source>
        <dbReference type="EMBL" id="EMO54935.1"/>
    </source>
</evidence>
<organism evidence="1 2">
    <name type="scientific">Leptospira noguchii</name>
    <dbReference type="NCBI Taxonomy" id="28182"/>
    <lineage>
        <taxon>Bacteria</taxon>
        <taxon>Pseudomonadati</taxon>
        <taxon>Spirochaetota</taxon>
        <taxon>Spirochaetia</taxon>
        <taxon>Leptospirales</taxon>
        <taxon>Leptospiraceae</taxon>
        <taxon>Leptospira</taxon>
    </lineage>
</organism>
<protein>
    <submittedName>
        <fullName evidence="1">Uncharacterized protein</fullName>
    </submittedName>
</protein>
<comment type="caution">
    <text evidence="1">The sequence shown here is derived from an EMBL/GenBank/DDBJ whole genome shotgun (WGS) entry which is preliminary data.</text>
</comment>